<dbReference type="PROSITE" id="PS01219">
    <property type="entry name" value="AMMONIUM_TRANSP"/>
    <property type="match status" value="1"/>
</dbReference>
<feature type="transmembrane region" description="Helical" evidence="8">
    <location>
        <begin position="93"/>
        <end position="115"/>
    </location>
</feature>
<sequence>MDYVFIDTVWVLLAAFMVFLMQLGFAMVEVGFTRGKNSLNILMKNVVDCCTGAVVYFIIGFAIMFGTSLGGFIGSNGFFLSGAENFDFGVPTMVFWVFQAVFAATAATIVSGAVAERLKFSAYILSTIFITAITYPIVGHWIWGGGWLEQLGFLDFAGSTVVHSVGAFAGLIAAYMVGPRRGKYVDKKVNAIPGHNIPLGGFGVFILWFGWYGFNGGSTISATDPALASIIVVTFLGGAAGAIGSILFTWIRFGKPDPSLVLNGILAGLVGITAGADVFTPTGALITGFFAGIIMIIGVELLDKRVKIDDPVGAISVHGIAGAFGTLSVGLFAVGDGLFYGGGFSLLLIQVIGVLVVLVWTLALTGVSLLVISKLVGGLRVDDQEEKAGLDISEHGMHAYNIINAKS</sequence>
<comment type="subcellular location">
    <subcellularLocation>
        <location evidence="8">Cell membrane</location>
        <topology evidence="8">Multi-pass membrane protein</topology>
    </subcellularLocation>
    <subcellularLocation>
        <location evidence="1">Membrane</location>
        <topology evidence="1">Multi-pass membrane protein</topology>
    </subcellularLocation>
</comment>
<evidence type="ECO:0000256" key="8">
    <source>
        <dbReference type="RuleBase" id="RU362002"/>
    </source>
</evidence>
<evidence type="ECO:0000256" key="6">
    <source>
        <dbReference type="ARBA" id="ARBA00023136"/>
    </source>
</evidence>
<proteinExistence type="inferred from homology"/>
<dbReference type="EMBL" id="QZAA01000043">
    <property type="protein sequence ID" value="RQD77987.1"/>
    <property type="molecule type" value="Genomic_DNA"/>
</dbReference>
<feature type="transmembrane region" description="Helical" evidence="8">
    <location>
        <begin position="260"/>
        <end position="279"/>
    </location>
</feature>
<dbReference type="Proteomes" id="UP000285138">
    <property type="component" value="Unassembled WGS sequence"/>
</dbReference>
<accession>A0A424YI65</accession>
<dbReference type="InterPro" id="IPR001905">
    <property type="entry name" value="Ammonium_transpt"/>
</dbReference>
<dbReference type="InterPro" id="IPR029020">
    <property type="entry name" value="Ammonium/urea_transptr"/>
</dbReference>
<keyword evidence="5 8" id="KW-1133">Transmembrane helix</keyword>
<evidence type="ECO:0000256" key="7">
    <source>
        <dbReference type="ARBA" id="ARBA00023177"/>
    </source>
</evidence>
<feature type="transmembrane region" description="Helical" evidence="8">
    <location>
        <begin position="226"/>
        <end position="248"/>
    </location>
</feature>
<evidence type="ECO:0000313" key="10">
    <source>
        <dbReference type="EMBL" id="RQD77987.1"/>
    </source>
</evidence>
<evidence type="ECO:0000259" key="9">
    <source>
        <dbReference type="Pfam" id="PF00909"/>
    </source>
</evidence>
<protein>
    <recommendedName>
        <fullName evidence="8">Ammonium transporter</fullName>
    </recommendedName>
</protein>
<feature type="domain" description="Ammonium transporter AmtB-like" evidence="9">
    <location>
        <begin position="9"/>
        <end position="400"/>
    </location>
</feature>
<feature type="transmembrane region" description="Helical" evidence="8">
    <location>
        <begin position="12"/>
        <end position="32"/>
    </location>
</feature>
<evidence type="ECO:0000256" key="1">
    <source>
        <dbReference type="ARBA" id="ARBA00004141"/>
    </source>
</evidence>
<feature type="transmembrane region" description="Helical" evidence="8">
    <location>
        <begin position="156"/>
        <end position="177"/>
    </location>
</feature>
<dbReference type="GO" id="GO:0097272">
    <property type="term" value="P:ammonium homeostasis"/>
    <property type="evidence" value="ECO:0007669"/>
    <property type="project" value="TreeGrafter"/>
</dbReference>
<organism evidence="10 11">
    <name type="scientific">Candidatus Syntrophonatronum acetioxidans</name>
    <dbReference type="NCBI Taxonomy" id="1795816"/>
    <lineage>
        <taxon>Bacteria</taxon>
        <taxon>Bacillati</taxon>
        <taxon>Bacillota</taxon>
        <taxon>Clostridia</taxon>
        <taxon>Eubacteriales</taxon>
        <taxon>Syntrophomonadaceae</taxon>
        <taxon>Candidatus Syntrophonatronum</taxon>
    </lineage>
</organism>
<feature type="transmembrane region" description="Helical" evidence="8">
    <location>
        <begin position="285"/>
        <end position="302"/>
    </location>
</feature>
<keyword evidence="7 8" id="KW-0924">Ammonia transport</keyword>
<evidence type="ECO:0000256" key="2">
    <source>
        <dbReference type="ARBA" id="ARBA00005887"/>
    </source>
</evidence>
<feature type="transmembrane region" description="Helical" evidence="8">
    <location>
        <begin position="314"/>
        <end position="335"/>
    </location>
</feature>
<keyword evidence="6 8" id="KW-0472">Membrane</keyword>
<feature type="transmembrane region" description="Helical" evidence="8">
    <location>
        <begin position="122"/>
        <end position="144"/>
    </location>
</feature>
<evidence type="ECO:0000313" key="11">
    <source>
        <dbReference type="Proteomes" id="UP000285138"/>
    </source>
</evidence>
<dbReference type="NCBIfam" id="TIGR00836">
    <property type="entry name" value="amt"/>
    <property type="match status" value="1"/>
</dbReference>
<dbReference type="SUPFAM" id="SSF111352">
    <property type="entry name" value="Ammonium transporter"/>
    <property type="match status" value="1"/>
</dbReference>
<dbReference type="InterPro" id="IPR024041">
    <property type="entry name" value="NH4_transpt_AmtB-like_dom"/>
</dbReference>
<comment type="similarity">
    <text evidence="2 8">Belongs to the ammonia transporter channel (TC 1.A.11.2) family.</text>
</comment>
<evidence type="ECO:0000256" key="5">
    <source>
        <dbReference type="ARBA" id="ARBA00022989"/>
    </source>
</evidence>
<comment type="caution">
    <text evidence="10">The sequence shown here is derived from an EMBL/GenBank/DDBJ whole genome shotgun (WGS) entry which is preliminary data.</text>
</comment>
<dbReference type="InterPro" id="IPR018047">
    <property type="entry name" value="Ammonium_transpt_CS"/>
</dbReference>
<dbReference type="GO" id="GO:0008519">
    <property type="term" value="F:ammonium channel activity"/>
    <property type="evidence" value="ECO:0007669"/>
    <property type="project" value="InterPro"/>
</dbReference>
<feature type="transmembrane region" description="Helical" evidence="8">
    <location>
        <begin position="53"/>
        <end position="73"/>
    </location>
</feature>
<feature type="transmembrane region" description="Helical" evidence="8">
    <location>
        <begin position="347"/>
        <end position="372"/>
    </location>
</feature>
<evidence type="ECO:0000256" key="3">
    <source>
        <dbReference type="ARBA" id="ARBA00022448"/>
    </source>
</evidence>
<name>A0A424YI65_9FIRM</name>
<keyword evidence="3 8" id="KW-0813">Transport</keyword>
<evidence type="ECO:0000256" key="4">
    <source>
        <dbReference type="ARBA" id="ARBA00022692"/>
    </source>
</evidence>
<dbReference type="PANTHER" id="PTHR11730:SF6">
    <property type="entry name" value="AMMONIUM TRANSPORTER"/>
    <property type="match status" value="1"/>
</dbReference>
<dbReference type="PANTHER" id="PTHR11730">
    <property type="entry name" value="AMMONIUM TRANSPORTER"/>
    <property type="match status" value="1"/>
</dbReference>
<dbReference type="Pfam" id="PF00909">
    <property type="entry name" value="Ammonium_transp"/>
    <property type="match status" value="1"/>
</dbReference>
<keyword evidence="4 8" id="KW-0812">Transmembrane</keyword>
<gene>
    <name evidence="10" type="ORF">D5R97_01210</name>
</gene>
<dbReference type="GO" id="GO:0005886">
    <property type="term" value="C:plasma membrane"/>
    <property type="evidence" value="ECO:0007669"/>
    <property type="project" value="UniProtKB-SubCell"/>
</dbReference>
<dbReference type="AlphaFoldDB" id="A0A424YI65"/>
<dbReference type="Gene3D" id="1.10.3430.10">
    <property type="entry name" value="Ammonium transporter AmtB like domains"/>
    <property type="match status" value="1"/>
</dbReference>
<feature type="transmembrane region" description="Helical" evidence="8">
    <location>
        <begin position="197"/>
        <end position="214"/>
    </location>
</feature>
<dbReference type="FunFam" id="1.10.3430.10:FF:000008">
    <property type="entry name" value="Ammonium transporter"/>
    <property type="match status" value="1"/>
</dbReference>
<reference evidence="10 11" key="1">
    <citation type="submission" date="2018-08" db="EMBL/GenBank/DDBJ databases">
        <title>The metabolism and importance of syntrophic acetate oxidation coupled to methane or sulfide production in haloalkaline environments.</title>
        <authorList>
            <person name="Timmers P.H.A."/>
            <person name="Vavourakis C.D."/>
            <person name="Sorokin D.Y."/>
            <person name="Sinninghe Damste J.S."/>
            <person name="Muyzer G."/>
            <person name="Stams A.J.M."/>
            <person name="Plugge C.M."/>
        </authorList>
    </citation>
    <scope>NUCLEOTIDE SEQUENCE [LARGE SCALE GENOMIC DNA]</scope>
    <source>
        <strain evidence="10">MSAO_Bac1</strain>
    </source>
</reference>